<accession>A0AAN8F6G5</accession>
<evidence type="ECO:0000313" key="1">
    <source>
        <dbReference type="EMBL" id="KAK5970847.1"/>
    </source>
</evidence>
<gene>
    <name evidence="1" type="ORF">GCK32_014688</name>
    <name evidence="2" type="ORF">GCK32_014860</name>
</gene>
<reference evidence="2 3" key="1">
    <citation type="submission" date="2019-10" db="EMBL/GenBank/DDBJ databases">
        <title>Assembly and Annotation for the nematode Trichostrongylus colubriformis.</title>
        <authorList>
            <person name="Martin J."/>
        </authorList>
    </citation>
    <scope>NUCLEOTIDE SEQUENCE [LARGE SCALE GENOMIC DNA]</scope>
    <source>
        <strain evidence="2">G859</strain>
        <tissue evidence="2">Whole worm</tissue>
    </source>
</reference>
<name>A0AAN8F6G5_TRICO</name>
<dbReference type="AlphaFoldDB" id="A0AAN8F6G5"/>
<dbReference type="EMBL" id="WIXE01018506">
    <property type="protein sequence ID" value="KAK5970847.1"/>
    <property type="molecule type" value="Genomic_DNA"/>
</dbReference>
<comment type="caution">
    <text evidence="2">The sequence shown here is derived from an EMBL/GenBank/DDBJ whole genome shotgun (WGS) entry which is preliminary data.</text>
</comment>
<evidence type="ECO:0000313" key="3">
    <source>
        <dbReference type="Proteomes" id="UP001331761"/>
    </source>
</evidence>
<dbReference type="EMBL" id="WIXE01014824">
    <property type="protein sequence ID" value="KAK5973991.1"/>
    <property type="molecule type" value="Genomic_DNA"/>
</dbReference>
<protein>
    <submittedName>
        <fullName evidence="2">Uncharacterized protein</fullName>
    </submittedName>
</protein>
<dbReference type="Proteomes" id="UP001331761">
    <property type="component" value="Unassembled WGS sequence"/>
</dbReference>
<evidence type="ECO:0000313" key="2">
    <source>
        <dbReference type="EMBL" id="KAK5973991.1"/>
    </source>
</evidence>
<proteinExistence type="predicted"/>
<keyword evidence="3" id="KW-1185">Reference proteome</keyword>
<sequence length="39" mass="4363">VKEKLVLLLRHAGSLRTHRSPNFAVPKCGILRIISVKIV</sequence>
<organism evidence="2 3">
    <name type="scientific">Trichostrongylus colubriformis</name>
    <name type="common">Black scour worm</name>
    <dbReference type="NCBI Taxonomy" id="6319"/>
    <lineage>
        <taxon>Eukaryota</taxon>
        <taxon>Metazoa</taxon>
        <taxon>Ecdysozoa</taxon>
        <taxon>Nematoda</taxon>
        <taxon>Chromadorea</taxon>
        <taxon>Rhabditida</taxon>
        <taxon>Rhabditina</taxon>
        <taxon>Rhabditomorpha</taxon>
        <taxon>Strongyloidea</taxon>
        <taxon>Trichostrongylidae</taxon>
        <taxon>Trichostrongylus</taxon>
    </lineage>
</organism>
<feature type="non-terminal residue" evidence="2">
    <location>
        <position position="1"/>
    </location>
</feature>